<accession>A0A163B3Y9</accession>
<feature type="transmembrane region" description="Helical" evidence="8">
    <location>
        <begin position="181"/>
        <end position="204"/>
    </location>
</feature>
<keyword evidence="5 8" id="KW-0812">Transmembrane</keyword>
<dbReference type="SUPFAM" id="SSF161098">
    <property type="entry name" value="MetI-like"/>
    <property type="match status" value="1"/>
</dbReference>
<dbReference type="Proteomes" id="UP000076715">
    <property type="component" value="Unassembled WGS sequence"/>
</dbReference>
<keyword evidence="4" id="KW-0997">Cell inner membrane</keyword>
<reference evidence="10 11" key="1">
    <citation type="submission" date="2016-01" db="EMBL/GenBank/DDBJ databases">
        <title>The draft genome sequence of Aquimarina sp. RZW4-3-2.</title>
        <authorList>
            <person name="Wang Y."/>
        </authorList>
    </citation>
    <scope>NUCLEOTIDE SEQUENCE [LARGE SCALE GENOMIC DNA]</scope>
    <source>
        <strain evidence="10 11">RZW4-3-2</strain>
    </source>
</reference>
<protein>
    <recommendedName>
        <fullName evidence="9">ABC transmembrane type-1 domain-containing protein</fullName>
    </recommendedName>
</protein>
<sequence>MIRKALIPVFMLMVTFPIALLLLLSFGKSWVYPNIFPDQFTLQHWNDIYQINSELLMVTLKSIGISLGVSSVVTLLSFFSSKHISYSVYKSRWLFLAYIPYVFSPVILAATLQFYFTFVDVSGTFFGVILAQLFITYPFGVLIFSNFWNPRIKAIAELSNTLGGNSWITFYKVVLPLSKGVLLLCFFQVFLISWFEYGLTALIGVGKIKTLTLSVFQYIQEANIFLAALASCLLIIPPMILLYLNKRFIFTNQQTI</sequence>
<evidence type="ECO:0000256" key="3">
    <source>
        <dbReference type="ARBA" id="ARBA00022475"/>
    </source>
</evidence>
<dbReference type="GO" id="GO:0055085">
    <property type="term" value="P:transmembrane transport"/>
    <property type="evidence" value="ECO:0007669"/>
    <property type="project" value="InterPro"/>
</dbReference>
<evidence type="ECO:0000256" key="2">
    <source>
        <dbReference type="ARBA" id="ARBA00022448"/>
    </source>
</evidence>
<dbReference type="STRING" id="1642818.AWE51_24130"/>
<keyword evidence="2" id="KW-0813">Transport</keyword>
<dbReference type="PROSITE" id="PS50928">
    <property type="entry name" value="ABC_TM1"/>
    <property type="match status" value="1"/>
</dbReference>
<feature type="transmembrane region" description="Helical" evidence="8">
    <location>
        <begin position="224"/>
        <end position="244"/>
    </location>
</feature>
<evidence type="ECO:0000256" key="5">
    <source>
        <dbReference type="ARBA" id="ARBA00022692"/>
    </source>
</evidence>
<dbReference type="InterPro" id="IPR035906">
    <property type="entry name" value="MetI-like_sf"/>
</dbReference>
<evidence type="ECO:0000256" key="8">
    <source>
        <dbReference type="SAM" id="Phobius"/>
    </source>
</evidence>
<dbReference type="RefSeq" id="WP_082832396.1">
    <property type="nucleotide sequence ID" value="NZ_LQRT01000008.1"/>
</dbReference>
<comment type="caution">
    <text evidence="10">The sequence shown here is derived from an EMBL/GenBank/DDBJ whole genome shotgun (WGS) entry which is preliminary data.</text>
</comment>
<dbReference type="PANTHER" id="PTHR43357:SF4">
    <property type="entry name" value="INNER MEMBRANE ABC TRANSPORTER PERMEASE PROTEIN YDCV"/>
    <property type="match status" value="1"/>
</dbReference>
<name>A0A163B3Y9_9FLAO</name>
<evidence type="ECO:0000256" key="1">
    <source>
        <dbReference type="ARBA" id="ARBA00004429"/>
    </source>
</evidence>
<evidence type="ECO:0000256" key="7">
    <source>
        <dbReference type="ARBA" id="ARBA00023136"/>
    </source>
</evidence>
<feature type="domain" description="ABC transmembrane type-1" evidence="9">
    <location>
        <begin position="63"/>
        <end position="245"/>
    </location>
</feature>
<dbReference type="AlphaFoldDB" id="A0A163B3Y9"/>
<organism evidence="10 11">
    <name type="scientific">Aquimarina aggregata</name>
    <dbReference type="NCBI Taxonomy" id="1642818"/>
    <lineage>
        <taxon>Bacteria</taxon>
        <taxon>Pseudomonadati</taxon>
        <taxon>Bacteroidota</taxon>
        <taxon>Flavobacteriia</taxon>
        <taxon>Flavobacteriales</taxon>
        <taxon>Flavobacteriaceae</taxon>
        <taxon>Aquimarina</taxon>
    </lineage>
</organism>
<dbReference type="PANTHER" id="PTHR43357">
    <property type="entry name" value="INNER MEMBRANE ABC TRANSPORTER PERMEASE PROTEIN YDCV"/>
    <property type="match status" value="1"/>
</dbReference>
<keyword evidence="6 8" id="KW-1133">Transmembrane helix</keyword>
<gene>
    <name evidence="10" type="ORF">AWE51_24130</name>
</gene>
<keyword evidence="11" id="KW-1185">Reference proteome</keyword>
<dbReference type="CDD" id="cd06261">
    <property type="entry name" value="TM_PBP2"/>
    <property type="match status" value="1"/>
</dbReference>
<feature type="transmembrane region" description="Helical" evidence="8">
    <location>
        <begin position="93"/>
        <end position="116"/>
    </location>
</feature>
<keyword evidence="3" id="KW-1003">Cell membrane</keyword>
<evidence type="ECO:0000256" key="4">
    <source>
        <dbReference type="ARBA" id="ARBA00022519"/>
    </source>
</evidence>
<dbReference type="InterPro" id="IPR000515">
    <property type="entry name" value="MetI-like"/>
</dbReference>
<feature type="transmembrane region" description="Helical" evidence="8">
    <location>
        <begin position="7"/>
        <end position="27"/>
    </location>
</feature>
<proteinExistence type="predicted"/>
<dbReference type="OrthoDB" id="1454623at2"/>
<evidence type="ECO:0000256" key="6">
    <source>
        <dbReference type="ARBA" id="ARBA00022989"/>
    </source>
</evidence>
<comment type="subcellular location">
    <subcellularLocation>
        <location evidence="1">Cell inner membrane</location>
        <topology evidence="1">Multi-pass membrane protein</topology>
    </subcellularLocation>
</comment>
<dbReference type="GO" id="GO:0005886">
    <property type="term" value="C:plasma membrane"/>
    <property type="evidence" value="ECO:0007669"/>
    <property type="project" value="UniProtKB-SubCell"/>
</dbReference>
<evidence type="ECO:0000259" key="9">
    <source>
        <dbReference type="PROSITE" id="PS50928"/>
    </source>
</evidence>
<feature type="transmembrane region" description="Helical" evidence="8">
    <location>
        <begin position="63"/>
        <end position="81"/>
    </location>
</feature>
<feature type="transmembrane region" description="Helical" evidence="8">
    <location>
        <begin position="122"/>
        <end position="144"/>
    </location>
</feature>
<keyword evidence="7 8" id="KW-0472">Membrane</keyword>
<evidence type="ECO:0000313" key="10">
    <source>
        <dbReference type="EMBL" id="KZS41040.1"/>
    </source>
</evidence>
<evidence type="ECO:0000313" key="11">
    <source>
        <dbReference type="Proteomes" id="UP000076715"/>
    </source>
</evidence>
<dbReference type="Gene3D" id="1.10.3720.10">
    <property type="entry name" value="MetI-like"/>
    <property type="match status" value="1"/>
</dbReference>
<dbReference type="EMBL" id="LQRT01000008">
    <property type="protein sequence ID" value="KZS41040.1"/>
    <property type="molecule type" value="Genomic_DNA"/>
</dbReference>